<reference evidence="2 3" key="1">
    <citation type="journal article" date="2024" name="Plant Biotechnol. J.">
        <title>Dendrobium thyrsiflorum genome and its molecular insights into genes involved in important horticultural traits.</title>
        <authorList>
            <person name="Chen B."/>
            <person name="Wang J.Y."/>
            <person name="Zheng P.J."/>
            <person name="Li K.L."/>
            <person name="Liang Y.M."/>
            <person name="Chen X.F."/>
            <person name="Zhang C."/>
            <person name="Zhao X."/>
            <person name="He X."/>
            <person name="Zhang G.Q."/>
            <person name="Liu Z.J."/>
            <person name="Xu Q."/>
        </authorList>
    </citation>
    <scope>NUCLEOTIDE SEQUENCE [LARGE SCALE GENOMIC DNA]</scope>
    <source>
        <strain evidence="2">GZMU011</strain>
    </source>
</reference>
<keyword evidence="3" id="KW-1185">Reference proteome</keyword>
<protein>
    <submittedName>
        <fullName evidence="2">Uncharacterized protein</fullName>
    </submittedName>
</protein>
<sequence>MVPQFGQQAKRQRHVHREMPLMPRNEAFQRGVNIESITQGKEVSNIKLVEGQGNTQISDGRSITKMRNRVAHRRLRNSLKEDTPVPVKFSPEIFEKKSMVRFNEFTWVQHSGTVIRAGWALKGAKGAREVTSPGKIDKSPVKFDVYRIHHSVVEPRVFGIPFDPDAARRGELKVVTAVLRGKNLMSDVKKGSSLRGNKTNRRLNGLISNKGWRLLMTGLGGVGLIMKRHAKRTRKGITVRIRKIVNWIRVGRAYEGVVDLARLDGFRLTGVPASRVPTEAPASRRGNFDTSGIPTLLAILEMPSEFQQAKGRVPLLKNKRFTKDKPNPPVPYHFKVFGARKPEQEEAVTKRVKLERALESPEGKKERLRGLDEGSAGAKICDQSLGCGENSEGGASGGNSERWEEDPMEEQRGGPPAKPEEQKEEEAMRRERERGSVLIFKNTALKQNVAPFCSSEEHLIKKYKLDGDSILSFRSYGAALKVSSNIALLKSKAFDDLHVCEPSLTSEG</sequence>
<gene>
    <name evidence="2" type="ORF">M5K25_021799</name>
</gene>
<evidence type="ECO:0000313" key="2">
    <source>
        <dbReference type="EMBL" id="KAL0907391.1"/>
    </source>
</evidence>
<organism evidence="2 3">
    <name type="scientific">Dendrobium thyrsiflorum</name>
    <name type="common">Pinecone-like raceme dendrobium</name>
    <name type="synonym">Orchid</name>
    <dbReference type="NCBI Taxonomy" id="117978"/>
    <lineage>
        <taxon>Eukaryota</taxon>
        <taxon>Viridiplantae</taxon>
        <taxon>Streptophyta</taxon>
        <taxon>Embryophyta</taxon>
        <taxon>Tracheophyta</taxon>
        <taxon>Spermatophyta</taxon>
        <taxon>Magnoliopsida</taxon>
        <taxon>Liliopsida</taxon>
        <taxon>Asparagales</taxon>
        <taxon>Orchidaceae</taxon>
        <taxon>Epidendroideae</taxon>
        <taxon>Malaxideae</taxon>
        <taxon>Dendrobiinae</taxon>
        <taxon>Dendrobium</taxon>
    </lineage>
</organism>
<dbReference type="EMBL" id="JANQDX010000017">
    <property type="protein sequence ID" value="KAL0907391.1"/>
    <property type="molecule type" value="Genomic_DNA"/>
</dbReference>
<dbReference type="Proteomes" id="UP001552299">
    <property type="component" value="Unassembled WGS sequence"/>
</dbReference>
<evidence type="ECO:0000256" key="1">
    <source>
        <dbReference type="SAM" id="MobiDB-lite"/>
    </source>
</evidence>
<name>A0ABD0UAG9_DENTH</name>
<feature type="compositionally biased region" description="Basic and acidic residues" evidence="1">
    <location>
        <begin position="418"/>
        <end position="434"/>
    </location>
</feature>
<accession>A0ABD0UAG9</accession>
<proteinExistence type="predicted"/>
<evidence type="ECO:0000313" key="3">
    <source>
        <dbReference type="Proteomes" id="UP001552299"/>
    </source>
</evidence>
<dbReference type="AlphaFoldDB" id="A0ABD0UAG9"/>
<feature type="region of interest" description="Disordered" evidence="1">
    <location>
        <begin position="382"/>
        <end position="434"/>
    </location>
</feature>
<comment type="caution">
    <text evidence="2">The sequence shown here is derived from an EMBL/GenBank/DDBJ whole genome shotgun (WGS) entry which is preliminary data.</text>
</comment>